<dbReference type="RefSeq" id="WP_159080958.1">
    <property type="nucleotide sequence ID" value="NZ_CP020929.1"/>
</dbReference>
<dbReference type="Proteomes" id="UP000244870">
    <property type="component" value="Plasmid unnamed1"/>
</dbReference>
<accession>A0A2S1KUX7</accession>
<geneLocation type="plasmid" evidence="2">
    <name>unnamed1</name>
</geneLocation>
<reference evidence="2 3" key="1">
    <citation type="submission" date="2017-04" db="EMBL/GenBank/DDBJ databases">
        <title>Weissella cibaria strain m2 complete genome.</title>
        <authorList>
            <person name="Pan Q."/>
            <person name="Tan M."/>
            <person name="Yao F."/>
            <person name="Su S."/>
        </authorList>
    </citation>
    <scope>NUCLEOTIDE SEQUENCE [LARGE SCALE GENOMIC DNA]</scope>
    <source>
        <strain evidence="2 3">M2</strain>
        <plasmid evidence="3">Plasmid unnamed1</plasmid>
    </source>
</reference>
<name>A0A2S1KUX7_9LACO</name>
<feature type="transmembrane region" description="Helical" evidence="1">
    <location>
        <begin position="6"/>
        <end position="39"/>
    </location>
</feature>
<keyword evidence="2" id="KW-0614">Plasmid</keyword>
<evidence type="ECO:0000256" key="1">
    <source>
        <dbReference type="SAM" id="Phobius"/>
    </source>
</evidence>
<protein>
    <submittedName>
        <fullName evidence="2">Uncharacterized protein</fullName>
    </submittedName>
</protein>
<dbReference type="EMBL" id="CP020929">
    <property type="protein sequence ID" value="AWF96827.1"/>
    <property type="molecule type" value="Genomic_DNA"/>
</dbReference>
<gene>
    <name evidence="2" type="ORF">B6254_2483</name>
</gene>
<organism evidence="2 3">
    <name type="scientific">Weissella cibaria</name>
    <dbReference type="NCBI Taxonomy" id="137591"/>
    <lineage>
        <taxon>Bacteria</taxon>
        <taxon>Bacillati</taxon>
        <taxon>Bacillota</taxon>
        <taxon>Bacilli</taxon>
        <taxon>Lactobacillales</taxon>
        <taxon>Lactobacillaceae</taxon>
        <taxon>Weissella</taxon>
    </lineage>
</organism>
<keyword evidence="1" id="KW-0472">Membrane</keyword>
<keyword evidence="1" id="KW-0812">Transmembrane</keyword>
<evidence type="ECO:0000313" key="3">
    <source>
        <dbReference type="Proteomes" id="UP000244870"/>
    </source>
</evidence>
<keyword evidence="1" id="KW-1133">Transmembrane helix</keyword>
<evidence type="ECO:0000313" key="2">
    <source>
        <dbReference type="EMBL" id="AWF96827.1"/>
    </source>
</evidence>
<proteinExistence type="predicted"/>
<sequence length="47" mass="4970">MKISNIALFTAGLASMTLIIQGQGNLGLAIILLAGAFILNNQMPRKK</sequence>
<dbReference type="AlphaFoldDB" id="A0A2S1KUX7"/>